<organism evidence="1 2">
    <name type="scientific">Lophium mytilinum</name>
    <dbReference type="NCBI Taxonomy" id="390894"/>
    <lineage>
        <taxon>Eukaryota</taxon>
        <taxon>Fungi</taxon>
        <taxon>Dikarya</taxon>
        <taxon>Ascomycota</taxon>
        <taxon>Pezizomycotina</taxon>
        <taxon>Dothideomycetes</taxon>
        <taxon>Pleosporomycetidae</taxon>
        <taxon>Mytilinidiales</taxon>
        <taxon>Mytilinidiaceae</taxon>
        <taxon>Lophium</taxon>
    </lineage>
</organism>
<evidence type="ECO:0000313" key="1">
    <source>
        <dbReference type="EMBL" id="KAF2490297.1"/>
    </source>
</evidence>
<reference evidence="1" key="1">
    <citation type="journal article" date="2020" name="Stud. Mycol.">
        <title>101 Dothideomycetes genomes: a test case for predicting lifestyles and emergence of pathogens.</title>
        <authorList>
            <person name="Haridas S."/>
            <person name="Albert R."/>
            <person name="Binder M."/>
            <person name="Bloem J."/>
            <person name="Labutti K."/>
            <person name="Salamov A."/>
            <person name="Andreopoulos B."/>
            <person name="Baker S."/>
            <person name="Barry K."/>
            <person name="Bills G."/>
            <person name="Bluhm B."/>
            <person name="Cannon C."/>
            <person name="Castanera R."/>
            <person name="Culley D."/>
            <person name="Daum C."/>
            <person name="Ezra D."/>
            <person name="Gonzalez J."/>
            <person name="Henrissat B."/>
            <person name="Kuo A."/>
            <person name="Liang C."/>
            <person name="Lipzen A."/>
            <person name="Lutzoni F."/>
            <person name="Magnuson J."/>
            <person name="Mondo S."/>
            <person name="Nolan M."/>
            <person name="Ohm R."/>
            <person name="Pangilinan J."/>
            <person name="Park H.-J."/>
            <person name="Ramirez L."/>
            <person name="Alfaro M."/>
            <person name="Sun H."/>
            <person name="Tritt A."/>
            <person name="Yoshinaga Y."/>
            <person name="Zwiers L.-H."/>
            <person name="Turgeon B."/>
            <person name="Goodwin S."/>
            <person name="Spatafora J."/>
            <person name="Crous P."/>
            <person name="Grigoriev I."/>
        </authorList>
    </citation>
    <scope>NUCLEOTIDE SEQUENCE</scope>
    <source>
        <strain evidence="1">CBS 269.34</strain>
    </source>
</reference>
<proteinExistence type="predicted"/>
<dbReference type="OrthoDB" id="10358879at2759"/>
<dbReference type="Proteomes" id="UP000799750">
    <property type="component" value="Unassembled WGS sequence"/>
</dbReference>
<sequence>MLSFSTAFCGACGQTHYDISSEAEVKLWKDLEAANASADSRAVSAIIAILRDCSAAKDCHAKHTIHHAIRLEGERMKLEQETFDLKVEIKDLKKGNERLPNERFDGRMENRDLGGKKEMLVGEKEEASLPRKLVCQACCESSGTRNSLCDGRYPCTECMAQGYTCFYKKCFKTRSGVRCKSSTCTMWHGEEGYRHGEF</sequence>
<name>A0A6A6QFM9_9PEZI</name>
<evidence type="ECO:0000313" key="2">
    <source>
        <dbReference type="Proteomes" id="UP000799750"/>
    </source>
</evidence>
<protein>
    <submittedName>
        <fullName evidence="1">Uncharacterized protein</fullName>
    </submittedName>
</protein>
<dbReference type="EMBL" id="MU004197">
    <property type="protein sequence ID" value="KAF2490297.1"/>
    <property type="molecule type" value="Genomic_DNA"/>
</dbReference>
<accession>A0A6A6QFM9</accession>
<gene>
    <name evidence="1" type="ORF">BU16DRAFT_543643</name>
</gene>
<keyword evidence="2" id="KW-1185">Reference proteome</keyword>
<dbReference type="AlphaFoldDB" id="A0A6A6QFM9"/>